<dbReference type="InterPro" id="IPR002035">
    <property type="entry name" value="VWF_A"/>
</dbReference>
<feature type="transmembrane region" description="Helical" evidence="1">
    <location>
        <begin position="12"/>
        <end position="36"/>
    </location>
</feature>
<dbReference type="SUPFAM" id="SSF54523">
    <property type="entry name" value="Pili subunits"/>
    <property type="match status" value="1"/>
</dbReference>
<evidence type="ECO:0000256" key="1">
    <source>
        <dbReference type="SAM" id="Phobius"/>
    </source>
</evidence>
<keyword evidence="1" id="KW-1133">Transmembrane helix</keyword>
<dbReference type="PROSITE" id="PS50234">
    <property type="entry name" value="VWFA"/>
    <property type="match status" value="1"/>
</dbReference>
<evidence type="ECO:0000313" key="4">
    <source>
        <dbReference type="Proteomes" id="UP001407405"/>
    </source>
</evidence>
<dbReference type="InterPro" id="IPR045584">
    <property type="entry name" value="Pilin-like"/>
</dbReference>
<dbReference type="Pfam" id="PF07963">
    <property type="entry name" value="N_methyl"/>
    <property type="match status" value="1"/>
</dbReference>
<dbReference type="Pfam" id="PF00092">
    <property type="entry name" value="VWA"/>
    <property type="match status" value="1"/>
</dbReference>
<gene>
    <name evidence="3" type="ORF">AAIG11_02290</name>
</gene>
<evidence type="ECO:0000313" key="3">
    <source>
        <dbReference type="EMBL" id="MEN1759291.1"/>
    </source>
</evidence>
<keyword evidence="1" id="KW-0812">Transmembrane</keyword>
<dbReference type="InterPro" id="IPR036465">
    <property type="entry name" value="vWFA_dom_sf"/>
</dbReference>
<evidence type="ECO:0000259" key="2">
    <source>
        <dbReference type="PROSITE" id="PS50234"/>
    </source>
</evidence>
<comment type="caution">
    <text evidence="3">The sequence shown here is derived from an EMBL/GenBank/DDBJ whole genome shotgun (WGS) entry which is preliminary data.</text>
</comment>
<organism evidence="3 4">
    <name type="scientific">Anoxynatronum sibiricum</name>
    <dbReference type="NCBI Taxonomy" id="210623"/>
    <lineage>
        <taxon>Bacteria</taxon>
        <taxon>Bacillati</taxon>
        <taxon>Bacillota</taxon>
        <taxon>Clostridia</taxon>
        <taxon>Eubacteriales</taxon>
        <taxon>Clostridiaceae</taxon>
        <taxon>Anoxynatronum</taxon>
    </lineage>
</organism>
<keyword evidence="1" id="KW-0472">Membrane</keyword>
<dbReference type="Proteomes" id="UP001407405">
    <property type="component" value="Unassembled WGS sequence"/>
</dbReference>
<keyword evidence="4" id="KW-1185">Reference proteome</keyword>
<protein>
    <submittedName>
        <fullName evidence="3">VWA domain-containing protein</fullName>
    </submittedName>
</protein>
<dbReference type="Gene3D" id="3.30.700.10">
    <property type="entry name" value="Glycoprotein, Type 4 Pilin"/>
    <property type="match status" value="1"/>
</dbReference>
<proteinExistence type="predicted"/>
<dbReference type="SUPFAM" id="SSF53300">
    <property type="entry name" value="vWA-like"/>
    <property type="match status" value="1"/>
</dbReference>
<dbReference type="NCBIfam" id="TIGR02532">
    <property type="entry name" value="IV_pilin_GFxxxE"/>
    <property type="match status" value="1"/>
</dbReference>
<sequence>MVASTNIRSQKGVTLIELIIVLALLGIVIAVAWPMIGFSSNVHKTTVREFDMQSDMRLASEQLTQYLRHMTVGTIYTDDQYRPGGVADRADRFNYLALEEENGKTVLVDWRWVEGEGHIKHIIAEPDSDLSYGLSFYKHDMDENVVYFELNGYRPGSNTPVTTVVSEIIGLNSVFIQDFSSPSQPGSVLAYRTTPAPGTETEEIGGDGHIAMVLVLDISNSMDEMMGTGDNRQRRITHLKDKTKGLLNRLSEIDNAKIEVAIIPYATTANGNHQFLDIAERKDDLTAAVNSLQTPGGMAGGTNTGDGLRRAYHLIKQHDANQPDDTEVLYYMLLLMDGNPTFYTVDAFHRDNPGNYITDDRPITYSNGHHWYYGFRNSWSTTRTWYTEWSYFSNMIAGSGQYVPANNVQNSLNYAKHIASTLYANDPHNLDITSYVIGFSDIGAEIDRARELAEGPGASLGGTYYEAADAVALEETFETIVNTFPADLWHIYLPVPGN</sequence>
<dbReference type="CDD" id="cd00198">
    <property type="entry name" value="vWFA"/>
    <property type="match status" value="1"/>
</dbReference>
<name>A0ABU9VQ85_9CLOT</name>
<feature type="domain" description="VWFA" evidence="2">
    <location>
        <begin position="211"/>
        <end position="480"/>
    </location>
</feature>
<accession>A0ABU9VQ85</accession>
<dbReference type="PROSITE" id="PS00409">
    <property type="entry name" value="PROKAR_NTER_METHYL"/>
    <property type="match status" value="1"/>
</dbReference>
<reference evidence="3 4" key="1">
    <citation type="submission" date="2024-04" db="EMBL/GenBank/DDBJ databases">
        <title>Genome sequencing and metabolic network reconstruction of aminoacids and betaine degradation by Anoxynatronum sibiricum.</title>
        <authorList>
            <person name="Detkova E.N."/>
            <person name="Boltjanskaja Y.V."/>
            <person name="Mardanov A.V."/>
            <person name="Kevbrin V."/>
        </authorList>
    </citation>
    <scope>NUCLEOTIDE SEQUENCE [LARGE SCALE GENOMIC DNA]</scope>
    <source>
        <strain evidence="3 4">Z-7981</strain>
    </source>
</reference>
<dbReference type="Gene3D" id="3.40.50.410">
    <property type="entry name" value="von Willebrand factor, type A domain"/>
    <property type="match status" value="1"/>
</dbReference>
<dbReference type="RefSeq" id="WP_343184664.1">
    <property type="nucleotide sequence ID" value="NZ_JBCITM010000002.1"/>
</dbReference>
<dbReference type="InterPro" id="IPR012902">
    <property type="entry name" value="N_methyl_site"/>
</dbReference>
<dbReference type="SMART" id="SM00327">
    <property type="entry name" value="VWA"/>
    <property type="match status" value="1"/>
</dbReference>
<dbReference type="EMBL" id="JBCITM010000002">
    <property type="protein sequence ID" value="MEN1759291.1"/>
    <property type="molecule type" value="Genomic_DNA"/>
</dbReference>